<reference evidence="2" key="2">
    <citation type="submission" date="2015-05" db="EMBL/GenBank/DDBJ databases">
        <title>Complete genome sequence of Corynebacterium uterequi DSM 45634, isolated from the uterus of a maiden mare.</title>
        <authorList>
            <person name="Ruckert C."/>
            <person name="Albersmeier A."/>
            <person name="Winkler A."/>
            <person name="Tauch A."/>
        </authorList>
    </citation>
    <scope>NUCLEOTIDE SEQUENCE [LARGE SCALE GENOMIC DNA]</scope>
    <source>
        <strain evidence="2">DSM 45634</strain>
    </source>
</reference>
<dbReference type="InterPro" id="IPR011013">
    <property type="entry name" value="Gal_mutarotase_sf_dom"/>
</dbReference>
<dbReference type="STRING" id="1072256.CUTER_07450"/>
<dbReference type="RefSeq" id="WP_047259889.1">
    <property type="nucleotide sequence ID" value="NZ_CP011546.1"/>
</dbReference>
<dbReference type="AlphaFoldDB" id="A0A0G3HDT8"/>
<evidence type="ECO:0000313" key="1">
    <source>
        <dbReference type="EMBL" id="AKK11479.1"/>
    </source>
</evidence>
<dbReference type="Pfam" id="PF01263">
    <property type="entry name" value="Aldose_epim"/>
    <property type="match status" value="1"/>
</dbReference>
<dbReference type="EC" id="5.1.3.3" evidence="1"/>
<protein>
    <submittedName>
        <fullName evidence="1">Galactose mutarotase-like enzyme</fullName>
        <ecNumber evidence="1">5.1.3.3</ecNumber>
    </submittedName>
</protein>
<accession>A0A0G3HDT8</accession>
<organism evidence="1 2">
    <name type="scientific">Corynebacterium uterequi</name>
    <dbReference type="NCBI Taxonomy" id="1072256"/>
    <lineage>
        <taxon>Bacteria</taxon>
        <taxon>Bacillati</taxon>
        <taxon>Actinomycetota</taxon>
        <taxon>Actinomycetes</taxon>
        <taxon>Mycobacteriales</taxon>
        <taxon>Corynebacteriaceae</taxon>
        <taxon>Corynebacterium</taxon>
    </lineage>
</organism>
<dbReference type="KEGG" id="cut:CUTER_07450"/>
<sequence length="297" mass="32199">MSSLTLTAGDYRAEISALGGGVRAFYHRDQPLVTEYPVGGAPIHSGGIWLAPWPNRTADGRYIHRGELYHLDLTEPERDNAIHGFVGNQAWESEHNGTSLTLTLSDTPHNGYPWPLDHSVTWRLDAEDGLSATYTVINRAEDPAPFGLGFHPYLRAGTEALDNCELRLDVDAVLPLDPGRNLPAGPLSTPAEAGVPDFHSSAPMRDVWLDHAVRIGAAGFDAELRPTNGGTGVRLRADGSFTWAQIYTDPDSPGIGRVVAVEPMTCPPDALRSGTDLIILEPGERRDFHLTLSILSL</sequence>
<dbReference type="PATRIC" id="fig|1072256.5.peg.1473"/>
<dbReference type="InterPro" id="IPR014718">
    <property type="entry name" value="GH-type_carb-bd"/>
</dbReference>
<keyword evidence="2" id="KW-1185">Reference proteome</keyword>
<reference evidence="1 2" key="1">
    <citation type="journal article" date="2015" name="Genome Announc.">
        <title>Virulence Factor Genes Detected in the Complete Genome Sequence of Corynebacterium uterequi DSM 45634, Isolated from the Uterus of a Maiden Mare.</title>
        <authorList>
            <person name="Ruckert C."/>
            <person name="Kriete M."/>
            <person name="Jaenicke S."/>
            <person name="Winkler A."/>
            <person name="Tauch A."/>
        </authorList>
    </citation>
    <scope>NUCLEOTIDE SEQUENCE [LARGE SCALE GENOMIC DNA]</scope>
    <source>
        <strain evidence="1 2">DSM 45634</strain>
    </source>
</reference>
<evidence type="ECO:0000313" key="2">
    <source>
        <dbReference type="Proteomes" id="UP000035548"/>
    </source>
</evidence>
<dbReference type="GO" id="GO:0005975">
    <property type="term" value="P:carbohydrate metabolic process"/>
    <property type="evidence" value="ECO:0007669"/>
    <property type="project" value="InterPro"/>
</dbReference>
<dbReference type="EMBL" id="CP011546">
    <property type="protein sequence ID" value="AKK11479.1"/>
    <property type="molecule type" value="Genomic_DNA"/>
</dbReference>
<dbReference type="Proteomes" id="UP000035548">
    <property type="component" value="Chromosome"/>
</dbReference>
<dbReference type="GO" id="GO:0030246">
    <property type="term" value="F:carbohydrate binding"/>
    <property type="evidence" value="ECO:0007669"/>
    <property type="project" value="InterPro"/>
</dbReference>
<dbReference type="SUPFAM" id="SSF74650">
    <property type="entry name" value="Galactose mutarotase-like"/>
    <property type="match status" value="1"/>
</dbReference>
<name>A0A0G3HDT8_9CORY</name>
<keyword evidence="1" id="KW-0413">Isomerase</keyword>
<dbReference type="Gene3D" id="2.70.98.10">
    <property type="match status" value="1"/>
</dbReference>
<dbReference type="InterPro" id="IPR008183">
    <property type="entry name" value="Aldose_1/G6P_1-epimerase"/>
</dbReference>
<proteinExistence type="predicted"/>
<dbReference type="GO" id="GO:0004034">
    <property type="term" value="F:aldose 1-epimerase activity"/>
    <property type="evidence" value="ECO:0007669"/>
    <property type="project" value="UniProtKB-EC"/>
</dbReference>
<gene>
    <name evidence="1" type="ORF">CUTER_07450</name>
</gene>
<dbReference type="OrthoDB" id="4739604at2"/>